<dbReference type="STRING" id="56857.A0A200QNR8"/>
<name>A0A200QNR8_MACCD</name>
<feature type="region of interest" description="Disordered" evidence="1">
    <location>
        <begin position="243"/>
        <end position="282"/>
    </location>
</feature>
<dbReference type="InterPro" id="IPR044679">
    <property type="entry name" value="PWWP2-like"/>
</dbReference>
<feature type="compositionally biased region" description="Polar residues" evidence="1">
    <location>
        <begin position="151"/>
        <end position="165"/>
    </location>
</feature>
<dbReference type="InterPro" id="IPR000313">
    <property type="entry name" value="PWWP_dom"/>
</dbReference>
<feature type="region of interest" description="Disordered" evidence="1">
    <location>
        <begin position="850"/>
        <end position="875"/>
    </location>
</feature>
<feature type="compositionally biased region" description="Polar residues" evidence="1">
    <location>
        <begin position="372"/>
        <end position="382"/>
    </location>
</feature>
<dbReference type="Gene3D" id="2.30.30.140">
    <property type="match status" value="1"/>
</dbReference>
<dbReference type="OrthoDB" id="1908535at2759"/>
<evidence type="ECO:0000259" key="2">
    <source>
        <dbReference type="PROSITE" id="PS50812"/>
    </source>
</evidence>
<organism evidence="3 4">
    <name type="scientific">Macleaya cordata</name>
    <name type="common">Five-seeded plume-poppy</name>
    <name type="synonym">Bocconia cordata</name>
    <dbReference type="NCBI Taxonomy" id="56857"/>
    <lineage>
        <taxon>Eukaryota</taxon>
        <taxon>Viridiplantae</taxon>
        <taxon>Streptophyta</taxon>
        <taxon>Embryophyta</taxon>
        <taxon>Tracheophyta</taxon>
        <taxon>Spermatophyta</taxon>
        <taxon>Magnoliopsida</taxon>
        <taxon>Ranunculales</taxon>
        <taxon>Papaveraceae</taxon>
        <taxon>Papaveroideae</taxon>
        <taxon>Macleaya</taxon>
    </lineage>
</organism>
<reference evidence="3 4" key="1">
    <citation type="journal article" date="2017" name="Mol. Plant">
        <title>The Genome of Medicinal Plant Macleaya cordata Provides New Insights into Benzylisoquinoline Alkaloids Metabolism.</title>
        <authorList>
            <person name="Liu X."/>
            <person name="Liu Y."/>
            <person name="Huang P."/>
            <person name="Ma Y."/>
            <person name="Qing Z."/>
            <person name="Tang Q."/>
            <person name="Cao H."/>
            <person name="Cheng P."/>
            <person name="Zheng Y."/>
            <person name="Yuan Z."/>
            <person name="Zhou Y."/>
            <person name="Liu J."/>
            <person name="Tang Z."/>
            <person name="Zhuo Y."/>
            <person name="Zhang Y."/>
            <person name="Yu L."/>
            <person name="Huang J."/>
            <person name="Yang P."/>
            <person name="Peng Q."/>
            <person name="Zhang J."/>
            <person name="Jiang W."/>
            <person name="Zhang Z."/>
            <person name="Lin K."/>
            <person name="Ro D.K."/>
            <person name="Chen X."/>
            <person name="Xiong X."/>
            <person name="Shang Y."/>
            <person name="Huang S."/>
            <person name="Zeng J."/>
        </authorList>
    </citation>
    <scope>NUCLEOTIDE SEQUENCE [LARGE SCALE GENOMIC DNA]</scope>
    <source>
        <strain evidence="4">cv. BLH2017</strain>
        <tissue evidence="3">Root</tissue>
    </source>
</reference>
<evidence type="ECO:0000313" key="3">
    <source>
        <dbReference type="EMBL" id="OVA12072.1"/>
    </source>
</evidence>
<feature type="region of interest" description="Disordered" evidence="1">
    <location>
        <begin position="363"/>
        <end position="396"/>
    </location>
</feature>
<keyword evidence="4" id="KW-1185">Reference proteome</keyword>
<feature type="region of interest" description="Disordered" evidence="1">
    <location>
        <begin position="149"/>
        <end position="173"/>
    </location>
</feature>
<dbReference type="EMBL" id="MVGT01001428">
    <property type="protein sequence ID" value="OVA12072.1"/>
    <property type="molecule type" value="Genomic_DNA"/>
</dbReference>
<feature type="region of interest" description="Disordered" evidence="1">
    <location>
        <begin position="703"/>
        <end position="756"/>
    </location>
</feature>
<dbReference type="Proteomes" id="UP000195402">
    <property type="component" value="Unassembled WGS sequence"/>
</dbReference>
<sequence length="875" mass="97879">MQGSMSEADCSVGTIVWVRRRNGSWWPGRILGPNELSASLMSPRSGTPVKLLGREDASVDWYNLEKSKRVKAFRCGEFDDCIERAETFQGNPIKKREKYARREDAILHALELERQQLERKRPKLGVAVNSASTKMPSVVKKELGTVDNLANGHSKSVNLKSQPSSKRIDSSLEDKSMRNRLYALKAKHGKHPIREGDNFEAGPRMRGLLDFGLRIAPTKKNRSDSVTLECSRRPLPVENHVDALPSGVRSMGSEDHVSTSKKLLDMKRKRTEVGPAEESLVKRRDRRRPLVQVLQSSAKILKSQSLQSDGDGVSISIEGEKDQTGDLCRSKRNGCVDLPDELNDCLEHAEFPVDKMQELKSQFGTDSCHVDPSSTEENSSSGLMEEESSDFSEREYLDQDMSEERAMVSNATRMPTVAGPRNSGRHLSGSNQVQVKAGSMSDEELDESAFTGYGSQLHSYDQTAVEAADVGASKWQLKGKRNIRNLPKRSMDLIDQDNSNGTIHGTYFERRRNNLNRRVFRQGFYHRSKDLGNDFDEDDLIEKDLMQSRMWGFGNRRYPSKFKAARRDHGRQSANIFNSEGTWEADGPSQVALRGHWDESGECFDPIYGGHCLNDSMESWLVEVDLKVQASYQGGEHVPLVSLMSRLNGKAIVGHPVQIEALEDGSSDLFFTNEDFREEPTADNGGSTTPVPPVWRTARRTVMHRVPRTHPSSSAALEDDEAEAADQNHHHRRSDLESKPPRPPYKKSFEGHLSSHKAKLLRKIISNNRTEKKNPNKLLRKVTLSSQKTRMLSSIAIEQKRSGKSSSEKLASKSSSVVDGLIKLEEAGPTIVTCIPVKLVFSRLMEAVGRPPSSRLERESHGVLINGGDTEKKSP</sequence>
<dbReference type="Pfam" id="PF00855">
    <property type="entry name" value="PWWP"/>
    <property type="match status" value="1"/>
</dbReference>
<dbReference type="AlphaFoldDB" id="A0A200QNR8"/>
<dbReference type="InParanoid" id="A0A200QNR8"/>
<dbReference type="FunCoup" id="A0A200QNR8">
    <property type="interactions" value="2025"/>
</dbReference>
<evidence type="ECO:0000313" key="4">
    <source>
        <dbReference type="Proteomes" id="UP000195402"/>
    </source>
</evidence>
<dbReference type="PROSITE" id="PS50812">
    <property type="entry name" value="PWWP"/>
    <property type="match status" value="1"/>
</dbReference>
<comment type="caution">
    <text evidence="3">The sequence shown here is derived from an EMBL/GenBank/DDBJ whole genome shotgun (WGS) entry which is preliminary data.</text>
</comment>
<dbReference type="PANTHER" id="PTHR33697:SF2">
    <property type="entry name" value="T17B22.17 PROTEIN"/>
    <property type="match status" value="1"/>
</dbReference>
<evidence type="ECO:0000256" key="1">
    <source>
        <dbReference type="SAM" id="MobiDB-lite"/>
    </source>
</evidence>
<gene>
    <name evidence="3" type="ORF">BVC80_1485g46</name>
</gene>
<feature type="region of interest" description="Disordered" evidence="1">
    <location>
        <begin position="414"/>
        <end position="443"/>
    </location>
</feature>
<protein>
    <submittedName>
        <fullName evidence="3">PWWP domain</fullName>
    </submittedName>
</protein>
<feature type="compositionally biased region" description="Basic and acidic residues" evidence="1">
    <location>
        <begin position="252"/>
        <end position="266"/>
    </location>
</feature>
<dbReference type="OMA" id="VEWDEWA"/>
<feature type="domain" description="PWWP" evidence="2">
    <location>
        <begin position="12"/>
        <end position="66"/>
    </location>
</feature>
<accession>A0A200QNR8</accession>
<dbReference type="PANTHER" id="PTHR33697">
    <property type="entry name" value="T17B22.17 PROTEIN-RELATED"/>
    <property type="match status" value="1"/>
</dbReference>
<dbReference type="SUPFAM" id="SSF63748">
    <property type="entry name" value="Tudor/PWWP/MBT"/>
    <property type="match status" value="1"/>
</dbReference>
<dbReference type="CDD" id="cd05162">
    <property type="entry name" value="PWWP"/>
    <property type="match status" value="1"/>
</dbReference>
<proteinExistence type="predicted"/>